<dbReference type="EMBL" id="VOGW01000186">
    <property type="protein sequence ID" value="TWV32704.1"/>
    <property type="molecule type" value="Genomic_DNA"/>
</dbReference>
<reference evidence="1" key="1">
    <citation type="journal article" date="2019" name="Microbiol. Resour. Announc.">
        <title>Draft Genomic Sequences of Streptomyces misionensis and Streptomyces albidoflavus, bacteria applied for phytopathogen biocontrol.</title>
        <authorList>
            <person name="Pylro V."/>
            <person name="Dias A."/>
            <person name="Andreote F."/>
            <person name="Varani A."/>
            <person name="Andreote C."/>
            <person name="Bernardo E."/>
            <person name="Martins T."/>
        </authorList>
    </citation>
    <scope>NUCLEOTIDE SEQUENCE [LARGE SCALE GENOMIC DNA]</scope>
    <source>
        <strain evidence="1">66</strain>
    </source>
</reference>
<keyword evidence="2" id="KW-1185">Reference proteome</keyword>
<dbReference type="RefSeq" id="WP_146468677.1">
    <property type="nucleotide sequence ID" value="NZ_VOGW01000186.1"/>
</dbReference>
<evidence type="ECO:0008006" key="3">
    <source>
        <dbReference type="Google" id="ProtNLM"/>
    </source>
</evidence>
<proteinExistence type="predicted"/>
<evidence type="ECO:0000313" key="1">
    <source>
        <dbReference type="EMBL" id="TWV32704.1"/>
    </source>
</evidence>
<dbReference type="AlphaFoldDB" id="A0A5C6IUL2"/>
<accession>A0A5C6IUL2</accession>
<evidence type="ECO:0000313" key="2">
    <source>
        <dbReference type="Proteomes" id="UP000320481"/>
    </source>
</evidence>
<name>A0A5C6IUL2_9ACTN</name>
<comment type="caution">
    <text evidence="1">The sequence shown here is derived from an EMBL/GenBank/DDBJ whole genome shotgun (WGS) entry which is preliminary data.</text>
</comment>
<organism evidence="1 2">
    <name type="scientific">Streptomyces misionensis</name>
    <dbReference type="NCBI Taxonomy" id="67331"/>
    <lineage>
        <taxon>Bacteria</taxon>
        <taxon>Bacillati</taxon>
        <taxon>Actinomycetota</taxon>
        <taxon>Actinomycetes</taxon>
        <taxon>Kitasatosporales</taxon>
        <taxon>Streptomycetaceae</taxon>
        <taxon>Streptomyces</taxon>
    </lineage>
</organism>
<gene>
    <name evidence="1" type="ORF">FRZ03_32585</name>
</gene>
<dbReference type="Proteomes" id="UP000320481">
    <property type="component" value="Unassembled WGS sequence"/>
</dbReference>
<protein>
    <recommendedName>
        <fullName evidence="3">Toxin-antitoxin system, toxin component</fullName>
    </recommendedName>
</protein>
<sequence length="215" mass="22983">MSAGGRAMRRLGSRLLAALDVPDSDDTLLPAVGEAVTRVRGRPVRLHAVAFPPELASGLWIDRAGQDVIAYERNTDLDHQLVIIGHEVWHMFEGHCGSLTAHGPAASRALGEGMPDALRELVAGICDDGSAGTPGEERMDLGLHVALRADAQADDPAGDPAGDPAVVRQEEEAEFFGYRFATSVREALAEARSLADPERLEGRIQVSLVHRIRGS</sequence>